<comment type="caution">
    <text evidence="5">The sequence shown here is derived from an EMBL/GenBank/DDBJ whole genome shotgun (WGS) entry which is preliminary data.</text>
</comment>
<keyword evidence="5" id="KW-0418">Kinase</keyword>
<dbReference type="InterPro" id="IPR011009">
    <property type="entry name" value="Kinase-like_dom_sf"/>
</dbReference>
<feature type="domain" description="Protein kinase" evidence="3">
    <location>
        <begin position="1"/>
        <end position="256"/>
    </location>
</feature>
<keyword evidence="2" id="KW-0812">Transmembrane</keyword>
<feature type="domain" description="WW" evidence="4">
    <location>
        <begin position="279"/>
        <end position="313"/>
    </location>
</feature>
<evidence type="ECO:0000256" key="1">
    <source>
        <dbReference type="SAM" id="MobiDB-lite"/>
    </source>
</evidence>
<sequence length="546" mass="61409">MAQERYEAVKKLHSSVYAGYDHETGEEVAMKVYPSAAGSPTSVARTEAHTLNELTPLNPDRIVNFKAFFKNSKDQYVLVMERAEYTVQDVLNARASKSLTEHETRIVVHAILDALATLHSKFYVHRDVQPSNFLLFTNDLNSCKLGDLNNSAEDNHLNTGIIGVNGTKGYNAPEVVNNKRYGRPADMWSLGMTTYQLLFGELPFKERGGLFSIKHKLTFPANIKVSNEARDFIQHLLIDDPSDRYTVEQALEHPWVKPLRTSQFSAVIVSNLRDPRELVPGFPGWYKVIPRDGGREYYYDKASGHRQWNHPEAEPYVLYDTAIVYGQQEKPNTVQTLEGDNRVPTVERGMSTPVVTISEHNDEDRLARHSTVPAQRTLSPTTQVERKRSFMGLGKRRDSSPPPSPLQSSPSFVPGPPAVNPIPSPEQPSSELYVPSVNTSVNRRPSIVPPPPRIITIEATTVPMTIQPVAPKPKPQTRVGANLPSATISDLSWGKQSLWERVTNKNRKHLLEYSFKTEVCIAAWLLLPFLGWLRWVAIIFLIANFV</sequence>
<dbReference type="Gene3D" id="1.10.510.10">
    <property type="entry name" value="Transferase(Phosphotransferase) domain 1"/>
    <property type="match status" value="1"/>
</dbReference>
<organism evidence="5 6">
    <name type="scientific">Rhizoclosmatium globosum</name>
    <dbReference type="NCBI Taxonomy" id="329046"/>
    <lineage>
        <taxon>Eukaryota</taxon>
        <taxon>Fungi</taxon>
        <taxon>Fungi incertae sedis</taxon>
        <taxon>Chytridiomycota</taxon>
        <taxon>Chytridiomycota incertae sedis</taxon>
        <taxon>Chytridiomycetes</taxon>
        <taxon>Chytridiales</taxon>
        <taxon>Chytriomycetaceae</taxon>
        <taxon>Rhizoclosmatium</taxon>
    </lineage>
</organism>
<proteinExistence type="predicted"/>
<dbReference type="AlphaFoldDB" id="A0A1Y2C034"/>
<evidence type="ECO:0000256" key="2">
    <source>
        <dbReference type="SAM" id="Phobius"/>
    </source>
</evidence>
<dbReference type="OrthoDB" id="10252171at2759"/>
<evidence type="ECO:0000259" key="4">
    <source>
        <dbReference type="PROSITE" id="PS50020"/>
    </source>
</evidence>
<dbReference type="PANTHER" id="PTHR24347">
    <property type="entry name" value="SERINE/THREONINE-PROTEIN KINASE"/>
    <property type="match status" value="1"/>
</dbReference>
<dbReference type="SUPFAM" id="SSF56112">
    <property type="entry name" value="Protein kinase-like (PK-like)"/>
    <property type="match status" value="1"/>
</dbReference>
<feature type="compositionally biased region" description="Pro residues" evidence="1">
    <location>
        <begin position="413"/>
        <end position="426"/>
    </location>
</feature>
<dbReference type="InterPro" id="IPR001202">
    <property type="entry name" value="WW_dom"/>
</dbReference>
<dbReference type="PROSITE" id="PS50020">
    <property type="entry name" value="WW_DOMAIN_2"/>
    <property type="match status" value="1"/>
</dbReference>
<gene>
    <name evidence="5" type="ORF">BCR33DRAFT_719399</name>
</gene>
<dbReference type="PROSITE" id="PS50011">
    <property type="entry name" value="PROTEIN_KINASE_DOM"/>
    <property type="match status" value="1"/>
</dbReference>
<protein>
    <submittedName>
        <fullName evidence="5">Kinase-like protein</fullName>
    </submittedName>
</protein>
<keyword evidence="2" id="KW-1133">Transmembrane helix</keyword>
<dbReference type="GO" id="GO:0004672">
    <property type="term" value="F:protein kinase activity"/>
    <property type="evidence" value="ECO:0007669"/>
    <property type="project" value="InterPro"/>
</dbReference>
<keyword evidence="5" id="KW-0808">Transferase</keyword>
<name>A0A1Y2C034_9FUNG</name>
<feature type="compositionally biased region" description="Polar residues" evidence="1">
    <location>
        <begin position="372"/>
        <end position="383"/>
    </location>
</feature>
<evidence type="ECO:0000313" key="6">
    <source>
        <dbReference type="Proteomes" id="UP000193642"/>
    </source>
</evidence>
<evidence type="ECO:0000313" key="5">
    <source>
        <dbReference type="EMBL" id="ORY40403.1"/>
    </source>
</evidence>
<evidence type="ECO:0000259" key="3">
    <source>
        <dbReference type="PROSITE" id="PS50011"/>
    </source>
</evidence>
<dbReference type="GO" id="GO:0005524">
    <property type="term" value="F:ATP binding"/>
    <property type="evidence" value="ECO:0007669"/>
    <property type="project" value="InterPro"/>
</dbReference>
<reference evidence="5 6" key="1">
    <citation type="submission" date="2016-07" db="EMBL/GenBank/DDBJ databases">
        <title>Pervasive Adenine N6-methylation of Active Genes in Fungi.</title>
        <authorList>
            <consortium name="DOE Joint Genome Institute"/>
            <person name="Mondo S.J."/>
            <person name="Dannebaum R.O."/>
            <person name="Kuo R.C."/>
            <person name="Labutti K."/>
            <person name="Haridas S."/>
            <person name="Kuo A."/>
            <person name="Salamov A."/>
            <person name="Ahrendt S.R."/>
            <person name="Lipzen A."/>
            <person name="Sullivan W."/>
            <person name="Andreopoulos W.B."/>
            <person name="Clum A."/>
            <person name="Lindquist E."/>
            <person name="Daum C."/>
            <person name="Ramamoorthy G.K."/>
            <person name="Gryganskyi A."/>
            <person name="Culley D."/>
            <person name="Magnuson J.K."/>
            <person name="James T.Y."/>
            <person name="O'Malley M.A."/>
            <person name="Stajich J.E."/>
            <person name="Spatafora J.W."/>
            <person name="Visel A."/>
            <person name="Grigoriev I.V."/>
        </authorList>
    </citation>
    <scope>NUCLEOTIDE SEQUENCE [LARGE SCALE GENOMIC DNA]</scope>
    <source>
        <strain evidence="5 6">JEL800</strain>
    </source>
</reference>
<dbReference type="SMART" id="SM00220">
    <property type="entry name" value="S_TKc"/>
    <property type="match status" value="1"/>
</dbReference>
<dbReference type="STRING" id="329046.A0A1Y2C034"/>
<feature type="region of interest" description="Disordered" evidence="1">
    <location>
        <begin position="359"/>
        <end position="433"/>
    </location>
</feature>
<dbReference type="Proteomes" id="UP000193642">
    <property type="component" value="Unassembled WGS sequence"/>
</dbReference>
<accession>A0A1Y2C034</accession>
<dbReference type="InterPro" id="IPR000719">
    <property type="entry name" value="Prot_kinase_dom"/>
</dbReference>
<keyword evidence="6" id="KW-1185">Reference proteome</keyword>
<keyword evidence="2" id="KW-0472">Membrane</keyword>
<dbReference type="Pfam" id="PF00069">
    <property type="entry name" value="Pkinase"/>
    <property type="match status" value="1"/>
</dbReference>
<feature type="transmembrane region" description="Helical" evidence="2">
    <location>
        <begin position="521"/>
        <end position="543"/>
    </location>
</feature>
<dbReference type="EMBL" id="MCGO01000035">
    <property type="protein sequence ID" value="ORY40403.1"/>
    <property type="molecule type" value="Genomic_DNA"/>
</dbReference>